<dbReference type="EMBL" id="QPEX01000011">
    <property type="protein sequence ID" value="RCS52860.1"/>
    <property type="molecule type" value="Genomic_DNA"/>
</dbReference>
<sequence length="248" mass="27875">MTEKPDQASHSPRTFYLLLVQVILSVVLVGVLVATQLRTKQEDKQAEAIELQLKGLDAEIDHLNAQTRSMFINVEFKLPKLQKLAALLDKSRVVATVLEKGGESAYLQREAQINLQLAQASDEDLREIGQRLTEVLPVYATFEILGKLPLMLPDRFEIVAAEIRPWLETQYATHYQASVRPLLRPYGSSIKQARTSIRRKFLPESRVRAIYIAPLISLLSPLPIDVRPIVMEGDYMLRSSGPLLGGGY</sequence>
<dbReference type="AlphaFoldDB" id="A0A368KT61"/>
<organism evidence="2 3">
    <name type="scientific">Bremerella cremea</name>
    <dbReference type="NCBI Taxonomy" id="1031537"/>
    <lineage>
        <taxon>Bacteria</taxon>
        <taxon>Pseudomonadati</taxon>
        <taxon>Planctomycetota</taxon>
        <taxon>Planctomycetia</taxon>
        <taxon>Pirellulales</taxon>
        <taxon>Pirellulaceae</taxon>
        <taxon>Bremerella</taxon>
    </lineage>
</organism>
<proteinExistence type="predicted"/>
<comment type="caution">
    <text evidence="2">The sequence shown here is derived from an EMBL/GenBank/DDBJ whole genome shotgun (WGS) entry which is preliminary data.</text>
</comment>
<gene>
    <name evidence="2" type="ORF">DTL42_08505</name>
</gene>
<evidence type="ECO:0000256" key="1">
    <source>
        <dbReference type="SAM" id="Phobius"/>
    </source>
</evidence>
<feature type="transmembrane region" description="Helical" evidence="1">
    <location>
        <begin position="15"/>
        <end position="35"/>
    </location>
</feature>
<accession>A0A368KT61</accession>
<keyword evidence="1" id="KW-0472">Membrane</keyword>
<reference evidence="2 3" key="1">
    <citation type="submission" date="2018-07" db="EMBL/GenBank/DDBJ databases">
        <title>Comparative genomes isolates from brazilian mangrove.</title>
        <authorList>
            <person name="De Araujo J.E."/>
            <person name="Taketani R.G."/>
            <person name="Silva M.C.P."/>
            <person name="Lourenco M.V."/>
            <person name="Oliveira V.M."/>
            <person name="Andreote F.D."/>
        </authorList>
    </citation>
    <scope>NUCLEOTIDE SEQUENCE [LARGE SCALE GENOMIC DNA]</scope>
    <source>
        <strain evidence="2 3">HEX PRIS-MGV</strain>
    </source>
</reference>
<evidence type="ECO:0000313" key="2">
    <source>
        <dbReference type="EMBL" id="RCS52860.1"/>
    </source>
</evidence>
<dbReference type="Proteomes" id="UP000253562">
    <property type="component" value="Unassembled WGS sequence"/>
</dbReference>
<keyword evidence="1" id="KW-0812">Transmembrane</keyword>
<name>A0A368KT61_9BACT</name>
<keyword evidence="1" id="KW-1133">Transmembrane helix</keyword>
<protein>
    <submittedName>
        <fullName evidence="2">Uncharacterized protein</fullName>
    </submittedName>
</protein>
<dbReference type="OrthoDB" id="10011706at2"/>
<evidence type="ECO:0000313" key="3">
    <source>
        <dbReference type="Proteomes" id="UP000253562"/>
    </source>
</evidence>
<dbReference type="RefSeq" id="WP_114368284.1">
    <property type="nucleotide sequence ID" value="NZ_QPEX01000011.1"/>
</dbReference>